<dbReference type="SUPFAM" id="SSF101116">
    <property type="entry name" value="Flagellar export chaperone FliS"/>
    <property type="match status" value="1"/>
</dbReference>
<dbReference type="EMBL" id="QWKP01000124">
    <property type="protein sequence ID" value="RHA44015.1"/>
    <property type="molecule type" value="Genomic_DNA"/>
</dbReference>
<keyword evidence="6" id="KW-0282">Flagellum</keyword>
<dbReference type="Pfam" id="PF02561">
    <property type="entry name" value="FliS"/>
    <property type="match status" value="1"/>
</dbReference>
<evidence type="ECO:0000313" key="6">
    <source>
        <dbReference type="EMBL" id="RHA44015.1"/>
    </source>
</evidence>
<dbReference type="Proteomes" id="UP000283374">
    <property type="component" value="Unassembled WGS sequence"/>
</dbReference>
<comment type="subcellular location">
    <subcellularLocation>
        <location evidence="1">Cytoplasm</location>
        <location evidence="1">Cytosol</location>
    </subcellularLocation>
</comment>
<name>A0A413RPW2_9CELL</name>
<keyword evidence="6" id="KW-0966">Cell projection</keyword>
<evidence type="ECO:0000256" key="4">
    <source>
        <dbReference type="ARBA" id="ARBA00022795"/>
    </source>
</evidence>
<keyword evidence="6" id="KW-0969">Cilium</keyword>
<comment type="similarity">
    <text evidence="2">Belongs to the FliS family.</text>
</comment>
<dbReference type="GO" id="GO:0044780">
    <property type="term" value="P:bacterial-type flagellum assembly"/>
    <property type="evidence" value="ECO:0007669"/>
    <property type="project" value="InterPro"/>
</dbReference>
<keyword evidence="7" id="KW-1185">Reference proteome</keyword>
<evidence type="ECO:0000256" key="1">
    <source>
        <dbReference type="ARBA" id="ARBA00004514"/>
    </source>
</evidence>
<dbReference type="NCBIfam" id="TIGR00208">
    <property type="entry name" value="fliS"/>
    <property type="match status" value="1"/>
</dbReference>
<evidence type="ECO:0000256" key="5">
    <source>
        <dbReference type="ARBA" id="ARBA00023186"/>
    </source>
</evidence>
<keyword evidence="4" id="KW-1005">Bacterial flagellum biogenesis</keyword>
<dbReference type="OrthoDB" id="3268516at2"/>
<dbReference type="RefSeq" id="WP_118766072.1">
    <property type="nucleotide sequence ID" value="NZ_QWKP01000124.1"/>
</dbReference>
<dbReference type="InterPro" id="IPR036584">
    <property type="entry name" value="FliS_sf"/>
</dbReference>
<reference evidence="6 7" key="1">
    <citation type="submission" date="2018-08" db="EMBL/GenBank/DDBJ databases">
        <title>Cellulomonas rhizosphaerae sp. nov., a novel actinomycete isolated from soil.</title>
        <authorList>
            <person name="Tian Y."/>
        </authorList>
    </citation>
    <scope>NUCLEOTIDE SEQUENCE [LARGE SCALE GENOMIC DNA]</scope>
    <source>
        <strain evidence="6 7">NEAU-TCZ24</strain>
    </source>
</reference>
<dbReference type="PANTHER" id="PTHR34773">
    <property type="entry name" value="FLAGELLAR SECRETION CHAPERONE FLIS"/>
    <property type="match status" value="1"/>
</dbReference>
<accession>A0A413RPW2</accession>
<dbReference type="GO" id="GO:0071973">
    <property type="term" value="P:bacterial-type flagellum-dependent cell motility"/>
    <property type="evidence" value="ECO:0007669"/>
    <property type="project" value="TreeGrafter"/>
</dbReference>
<dbReference type="Gene3D" id="1.20.120.340">
    <property type="entry name" value="Flagellar protein FliS"/>
    <property type="match status" value="1"/>
</dbReference>
<protein>
    <submittedName>
        <fullName evidence="6">Flagellar export chaperone FliS</fullName>
    </submittedName>
</protein>
<dbReference type="InterPro" id="IPR003713">
    <property type="entry name" value="FliS"/>
</dbReference>
<dbReference type="CDD" id="cd16098">
    <property type="entry name" value="FliS"/>
    <property type="match status" value="1"/>
</dbReference>
<keyword evidence="5" id="KW-0143">Chaperone</keyword>
<organism evidence="6 7">
    <name type="scientific">Cellulomonas rhizosphaerae</name>
    <dbReference type="NCBI Taxonomy" id="2293719"/>
    <lineage>
        <taxon>Bacteria</taxon>
        <taxon>Bacillati</taxon>
        <taxon>Actinomycetota</taxon>
        <taxon>Actinomycetes</taxon>
        <taxon>Micrococcales</taxon>
        <taxon>Cellulomonadaceae</taxon>
        <taxon>Cellulomonas</taxon>
    </lineage>
</organism>
<dbReference type="PANTHER" id="PTHR34773:SF1">
    <property type="entry name" value="FLAGELLAR SECRETION CHAPERONE FLIS"/>
    <property type="match status" value="1"/>
</dbReference>
<keyword evidence="3" id="KW-0963">Cytoplasm</keyword>
<evidence type="ECO:0000256" key="3">
    <source>
        <dbReference type="ARBA" id="ARBA00022490"/>
    </source>
</evidence>
<evidence type="ECO:0000256" key="2">
    <source>
        <dbReference type="ARBA" id="ARBA00008787"/>
    </source>
</evidence>
<comment type="caution">
    <text evidence="6">The sequence shown here is derived from an EMBL/GenBank/DDBJ whole genome shotgun (WGS) entry which is preliminary data.</text>
</comment>
<dbReference type="AlphaFoldDB" id="A0A413RPW2"/>
<sequence>MIDARSRYVTDTVATVGPARLLTMLYDRLLLDVDRAAESLAAGDRAAGTSQLQHAQDIVAELMSSLDERVWDGGAQLMEIYRYLFTALVDAAVRADPERVAECREVVEPLRAAWHEAALATAAPLPVAAVPAAPGAGLLGVG</sequence>
<evidence type="ECO:0000313" key="7">
    <source>
        <dbReference type="Proteomes" id="UP000283374"/>
    </source>
</evidence>
<dbReference type="GO" id="GO:0005829">
    <property type="term" value="C:cytosol"/>
    <property type="evidence" value="ECO:0007669"/>
    <property type="project" value="UniProtKB-SubCell"/>
</dbReference>
<proteinExistence type="inferred from homology"/>
<gene>
    <name evidence="6" type="primary">fliS</name>
    <name evidence="6" type="ORF">D1825_03435</name>
</gene>